<evidence type="ECO:0000313" key="2">
    <source>
        <dbReference type="Proteomes" id="UP000267593"/>
    </source>
</evidence>
<dbReference type="AlphaFoldDB" id="A0A3R9J3A2"/>
<accession>A0A3R9J3A2</accession>
<reference evidence="1 2" key="1">
    <citation type="submission" date="2018-11" db="EMBL/GenBank/DDBJ databases">
        <title>Species Designations Belie Phenotypic and Genotypic Heterogeneity in Oral Streptococci.</title>
        <authorList>
            <person name="Velsko I."/>
        </authorList>
    </citation>
    <scope>NUCLEOTIDE SEQUENCE [LARGE SCALE GENOMIC DNA]</scope>
    <source>
        <strain evidence="1 2">BCC63</strain>
    </source>
</reference>
<proteinExistence type="predicted"/>
<name>A0A3R9J3A2_STROR</name>
<protein>
    <submittedName>
        <fullName evidence="1">Uncharacterized protein</fullName>
    </submittedName>
</protein>
<evidence type="ECO:0000313" key="1">
    <source>
        <dbReference type="EMBL" id="RSI67348.1"/>
    </source>
</evidence>
<organism evidence="1 2">
    <name type="scientific">Streptococcus oralis</name>
    <dbReference type="NCBI Taxonomy" id="1303"/>
    <lineage>
        <taxon>Bacteria</taxon>
        <taxon>Bacillati</taxon>
        <taxon>Bacillota</taxon>
        <taxon>Bacilli</taxon>
        <taxon>Lactobacillales</taxon>
        <taxon>Streptococcaceae</taxon>
        <taxon>Streptococcus</taxon>
    </lineage>
</organism>
<gene>
    <name evidence="1" type="ORF">D8863_07140</name>
</gene>
<sequence>MYMTIEMLQYKNCTVLKNNKDYEILWSRGKEVLNFPISQELAERVSKSEKDSLEVMFYCEHHRWPKADELEDYNQSDTIVHRGNGFIVYETDGYYEISFFKEVGGAMGPEVRYPITKELMDRAFESSRGAYEVMIYAETGRWPLW</sequence>
<dbReference type="Proteomes" id="UP000267593">
    <property type="component" value="Unassembled WGS sequence"/>
</dbReference>
<dbReference type="EMBL" id="RJNJ01000007">
    <property type="protein sequence ID" value="RSI67348.1"/>
    <property type="molecule type" value="Genomic_DNA"/>
</dbReference>
<comment type="caution">
    <text evidence="1">The sequence shown here is derived from an EMBL/GenBank/DDBJ whole genome shotgun (WGS) entry which is preliminary data.</text>
</comment>